<evidence type="ECO:0000256" key="7">
    <source>
        <dbReference type="ARBA" id="ARBA00031828"/>
    </source>
</evidence>
<accession>A0A562M3A2</accession>
<feature type="site" description="Stabilizes the phosphoryl group" evidence="8">
    <location>
        <position position="80"/>
    </location>
</feature>
<dbReference type="InterPro" id="IPR004446">
    <property type="entry name" value="Heptose_bisP_phosphatase"/>
</dbReference>
<dbReference type="EMBL" id="VLKP01000001">
    <property type="protein sequence ID" value="TWI14258.1"/>
    <property type="molecule type" value="Genomic_DNA"/>
</dbReference>
<comment type="cofactor">
    <cofactor evidence="9">
        <name>Zn(2+)</name>
        <dbReference type="ChEBI" id="CHEBI:29105"/>
    </cofactor>
</comment>
<proteinExistence type="inferred from homology"/>
<comment type="subcellular location">
    <subcellularLocation>
        <location evidence="1">Cytoplasm</location>
    </subcellularLocation>
</comment>
<evidence type="ECO:0000256" key="3">
    <source>
        <dbReference type="ARBA" id="ARBA00022490"/>
    </source>
</evidence>
<reference evidence="10 11" key="1">
    <citation type="journal article" date="2015" name="Stand. Genomic Sci.">
        <title>Genomic Encyclopedia of Bacterial and Archaeal Type Strains, Phase III: the genomes of soil and plant-associated and newly described type strains.</title>
        <authorList>
            <person name="Whitman W.B."/>
            <person name="Woyke T."/>
            <person name="Klenk H.P."/>
            <person name="Zhou Y."/>
            <person name="Lilburn T.G."/>
            <person name="Beck B.J."/>
            <person name="De Vos P."/>
            <person name="Vandamme P."/>
            <person name="Eisen J.A."/>
            <person name="Garrity G."/>
            <person name="Hugenholtz P."/>
            <person name="Kyrpides N.C."/>
        </authorList>
    </citation>
    <scope>NUCLEOTIDE SEQUENCE [LARGE SCALE GENOMIC DNA]</scope>
    <source>
        <strain evidence="10 11">CGMCC 1.10136</strain>
    </source>
</reference>
<evidence type="ECO:0000256" key="6">
    <source>
        <dbReference type="ARBA" id="ARBA00023277"/>
    </source>
</evidence>
<dbReference type="Pfam" id="PF13242">
    <property type="entry name" value="Hydrolase_like"/>
    <property type="match status" value="1"/>
</dbReference>
<keyword evidence="4 9" id="KW-0479">Metal-binding</keyword>
<dbReference type="NCBIfam" id="TIGR01656">
    <property type="entry name" value="Histidinol-ppas"/>
    <property type="match status" value="1"/>
</dbReference>
<feature type="site" description="Stabilizes the phosphoryl group" evidence="8">
    <location>
        <position position="22"/>
    </location>
</feature>
<feature type="binding site" evidence="9">
    <location>
        <position position="63"/>
    </location>
    <ligand>
        <name>Zn(2+)</name>
        <dbReference type="ChEBI" id="CHEBI:29105"/>
    </ligand>
</feature>
<dbReference type="PANTHER" id="PTHR42891">
    <property type="entry name" value="D-GLYCERO-BETA-D-MANNO-HEPTOSE-1,7-BISPHOSPHATE 7-PHOSPHATASE"/>
    <property type="match status" value="1"/>
</dbReference>
<dbReference type="AlphaFoldDB" id="A0A562M3A2"/>
<evidence type="ECO:0000256" key="5">
    <source>
        <dbReference type="ARBA" id="ARBA00022801"/>
    </source>
</evidence>
<comment type="caution">
    <text evidence="10">The sequence shown here is derived from an EMBL/GenBank/DDBJ whole genome shotgun (WGS) entry which is preliminary data.</text>
</comment>
<dbReference type="NCBIfam" id="TIGR01662">
    <property type="entry name" value="HAD-SF-IIIA"/>
    <property type="match status" value="1"/>
</dbReference>
<dbReference type="SUPFAM" id="SSF56784">
    <property type="entry name" value="HAD-like"/>
    <property type="match status" value="1"/>
</dbReference>
<evidence type="ECO:0000256" key="4">
    <source>
        <dbReference type="ARBA" id="ARBA00022723"/>
    </source>
</evidence>
<feature type="binding site" evidence="9">
    <location>
        <position position="76"/>
    </location>
    <ligand>
        <name>Zn(2+)</name>
        <dbReference type="ChEBI" id="CHEBI:29105"/>
    </ligand>
</feature>
<comment type="cofactor">
    <cofactor evidence="9">
        <name>Mg(2+)</name>
        <dbReference type="ChEBI" id="CHEBI:18420"/>
    </cofactor>
</comment>
<feature type="binding site" evidence="9">
    <location>
        <position position="78"/>
    </location>
    <ligand>
        <name>Zn(2+)</name>
        <dbReference type="ChEBI" id="CHEBI:29105"/>
    </ligand>
</feature>
<feature type="binding site" evidence="9">
    <location>
        <position position="61"/>
    </location>
    <ligand>
        <name>Zn(2+)</name>
        <dbReference type="ChEBI" id="CHEBI:29105"/>
    </ligand>
</feature>
<dbReference type="InterPro" id="IPR036412">
    <property type="entry name" value="HAD-like_sf"/>
</dbReference>
<feature type="binding site" evidence="9">
    <location>
        <position position="106"/>
    </location>
    <ligand>
        <name>Mg(2+)</name>
        <dbReference type="ChEBI" id="CHEBI:18420"/>
    </ligand>
</feature>
<evidence type="ECO:0000256" key="8">
    <source>
        <dbReference type="PIRSR" id="PIRSR004682-3"/>
    </source>
</evidence>
<sequence>MPGIFELVRSAMAAGYIPVVVTNQAGIARGLYDEAAFVAYTHWVHEEFAARGACIAATFFCPHHPEAGRGDYLRQCLCRKPKPGMILAAIESMGIDPVRSVLVGDKSSDIEAARAAGVGRSILVAPGGVGLEAIRAMFDREAA</sequence>
<keyword evidence="9" id="KW-0460">Magnesium</keyword>
<dbReference type="GO" id="GO:0016791">
    <property type="term" value="F:phosphatase activity"/>
    <property type="evidence" value="ECO:0007669"/>
    <property type="project" value="InterPro"/>
</dbReference>
<keyword evidence="6" id="KW-0119">Carbohydrate metabolism</keyword>
<dbReference type="PANTHER" id="PTHR42891:SF1">
    <property type="entry name" value="D-GLYCERO-BETA-D-MANNO-HEPTOSE-1,7-BISPHOSPHATE 7-PHOSPHATASE"/>
    <property type="match status" value="1"/>
</dbReference>
<name>A0A562M3A2_9GAMM</name>
<dbReference type="GO" id="GO:0046872">
    <property type="term" value="F:metal ion binding"/>
    <property type="evidence" value="ECO:0007669"/>
    <property type="project" value="UniProtKB-KW"/>
</dbReference>
<dbReference type="GO" id="GO:0005737">
    <property type="term" value="C:cytoplasm"/>
    <property type="evidence" value="ECO:0007669"/>
    <property type="project" value="UniProtKB-SubCell"/>
</dbReference>
<keyword evidence="9" id="KW-0862">Zinc</keyword>
<protein>
    <recommendedName>
        <fullName evidence="7">D,D-heptose 1,7-bisphosphate phosphatase</fullName>
    </recommendedName>
</protein>
<keyword evidence="3" id="KW-0963">Cytoplasm</keyword>
<organism evidence="10 11">
    <name type="scientific">Aerolutibacter ruishenii</name>
    <dbReference type="NCBI Taxonomy" id="686800"/>
    <lineage>
        <taxon>Bacteria</taxon>
        <taxon>Pseudomonadati</taxon>
        <taxon>Pseudomonadota</taxon>
        <taxon>Gammaproteobacteria</taxon>
        <taxon>Lysobacterales</taxon>
        <taxon>Lysobacteraceae</taxon>
        <taxon>Aerolutibacter</taxon>
    </lineage>
</organism>
<dbReference type="PIRSF" id="PIRSF004682">
    <property type="entry name" value="GmhB"/>
    <property type="match status" value="1"/>
</dbReference>
<dbReference type="Gene3D" id="3.40.50.1000">
    <property type="entry name" value="HAD superfamily/HAD-like"/>
    <property type="match status" value="1"/>
</dbReference>
<evidence type="ECO:0000256" key="2">
    <source>
        <dbReference type="ARBA" id="ARBA00005628"/>
    </source>
</evidence>
<evidence type="ECO:0000313" key="10">
    <source>
        <dbReference type="EMBL" id="TWI14258.1"/>
    </source>
</evidence>
<evidence type="ECO:0000313" key="11">
    <source>
        <dbReference type="Proteomes" id="UP000316471"/>
    </source>
</evidence>
<feature type="site" description="Contributes to substrate recognition" evidence="8">
    <location>
        <position position="79"/>
    </location>
</feature>
<dbReference type="InterPro" id="IPR006543">
    <property type="entry name" value="Histidinol-phos"/>
</dbReference>
<comment type="similarity">
    <text evidence="2">Belongs to the GmhB family.</text>
</comment>
<dbReference type="InterPro" id="IPR023214">
    <property type="entry name" value="HAD_sf"/>
</dbReference>
<dbReference type="GO" id="GO:0005975">
    <property type="term" value="P:carbohydrate metabolic process"/>
    <property type="evidence" value="ECO:0007669"/>
    <property type="project" value="InterPro"/>
</dbReference>
<gene>
    <name evidence="10" type="ORF">IP93_00253</name>
</gene>
<evidence type="ECO:0000256" key="9">
    <source>
        <dbReference type="PIRSR" id="PIRSR004682-4"/>
    </source>
</evidence>
<dbReference type="InterPro" id="IPR006549">
    <property type="entry name" value="HAD-SF_hydro_IIIA"/>
</dbReference>
<dbReference type="Proteomes" id="UP000316471">
    <property type="component" value="Unassembled WGS sequence"/>
</dbReference>
<evidence type="ECO:0000256" key="1">
    <source>
        <dbReference type="ARBA" id="ARBA00004496"/>
    </source>
</evidence>
<keyword evidence="11" id="KW-1185">Reference proteome</keyword>
<feature type="binding site" evidence="9">
    <location>
        <position position="105"/>
    </location>
    <ligand>
        <name>Mg(2+)</name>
        <dbReference type="ChEBI" id="CHEBI:18420"/>
    </ligand>
</feature>
<keyword evidence="5" id="KW-0378">Hydrolase</keyword>